<dbReference type="EMBL" id="JBHSIU010000130">
    <property type="protein sequence ID" value="MFC5007656.1"/>
    <property type="molecule type" value="Genomic_DNA"/>
</dbReference>
<feature type="transmembrane region" description="Helical" evidence="2">
    <location>
        <begin position="65"/>
        <end position="83"/>
    </location>
</feature>
<feature type="transmembrane region" description="Helical" evidence="2">
    <location>
        <begin position="40"/>
        <end position="59"/>
    </location>
</feature>
<keyword evidence="2" id="KW-1133">Transmembrane helix</keyword>
<accession>A0ABV9WJ29</accession>
<dbReference type="InterPro" id="IPR050051">
    <property type="entry name" value="EccE_dom"/>
</dbReference>
<evidence type="ECO:0000259" key="3">
    <source>
        <dbReference type="Pfam" id="PF11203"/>
    </source>
</evidence>
<reference evidence="5" key="1">
    <citation type="journal article" date="2019" name="Int. J. Syst. Evol. Microbiol.">
        <title>The Global Catalogue of Microorganisms (GCM) 10K type strain sequencing project: providing services to taxonomists for standard genome sequencing and annotation.</title>
        <authorList>
            <consortium name="The Broad Institute Genomics Platform"/>
            <consortium name="The Broad Institute Genome Sequencing Center for Infectious Disease"/>
            <person name="Wu L."/>
            <person name="Ma J."/>
        </authorList>
    </citation>
    <scope>NUCLEOTIDE SEQUENCE [LARGE SCALE GENOMIC DNA]</scope>
    <source>
        <strain evidence="5">CGMCC 4.7152</strain>
    </source>
</reference>
<evidence type="ECO:0000313" key="5">
    <source>
        <dbReference type="Proteomes" id="UP001595912"/>
    </source>
</evidence>
<keyword evidence="2" id="KW-0812">Transmembrane</keyword>
<keyword evidence="2" id="KW-0472">Membrane</keyword>
<organism evidence="4 5">
    <name type="scientific">Dactylosporangium cerinum</name>
    <dbReference type="NCBI Taxonomy" id="1434730"/>
    <lineage>
        <taxon>Bacteria</taxon>
        <taxon>Bacillati</taxon>
        <taxon>Actinomycetota</taxon>
        <taxon>Actinomycetes</taxon>
        <taxon>Micromonosporales</taxon>
        <taxon>Micromonosporaceae</taxon>
        <taxon>Dactylosporangium</taxon>
    </lineage>
</organism>
<dbReference type="RefSeq" id="WP_380128293.1">
    <property type="nucleotide sequence ID" value="NZ_JBHSIU010000130.1"/>
</dbReference>
<feature type="region of interest" description="Disordered" evidence="1">
    <location>
        <begin position="393"/>
        <end position="415"/>
    </location>
</feature>
<evidence type="ECO:0000313" key="4">
    <source>
        <dbReference type="EMBL" id="MFC5007656.1"/>
    </source>
</evidence>
<comment type="caution">
    <text evidence="4">The sequence shown here is derived from an EMBL/GenBank/DDBJ whole genome shotgun (WGS) entry which is preliminary data.</text>
</comment>
<evidence type="ECO:0000256" key="1">
    <source>
        <dbReference type="SAM" id="MobiDB-lite"/>
    </source>
</evidence>
<keyword evidence="5" id="KW-1185">Reference proteome</keyword>
<evidence type="ECO:0000256" key="2">
    <source>
        <dbReference type="SAM" id="Phobius"/>
    </source>
</evidence>
<protein>
    <submittedName>
        <fullName evidence="4">Type VII secretion protein EccE</fullName>
    </submittedName>
</protein>
<dbReference type="Pfam" id="PF11203">
    <property type="entry name" value="EccE"/>
    <property type="match status" value="1"/>
</dbReference>
<feature type="domain" description="Type VII secretion system protein EccE" evidence="3">
    <location>
        <begin position="221"/>
        <end position="319"/>
    </location>
</feature>
<sequence length="415" mass="43555">MTTDAQGPVRASARVGVGPASDPSPATLAPRRQPSHLGPVHVLQVVAVEAAILGLLAVLDQGVLVIVPVALAGLLIAVVALGRQKSRWWLERRVLAWHFNRRAKRRPAGPVTDQRLAPLRTLAPRLTIQDVAVSDDSVIGVARDDAGWFAVAEVTPTAAMADGPSGHLPLESLVTTLTGTDQPGSALQVVTHTLGFDLQQALPAAHSYRELVQRFGAAPIPADRVTWVAVRLDARALAEAGAESAENAVDVVAAMLRKVARTLRTAGVNVRILDRGGVLTALERSCDLQRTDDATPPPQPRETWDAWHSAGLAHRSYWVQDWPSINQDGAVGALGDRLAAVPGSFTSVAFVIVPNAATDAQVDVRCLVRVAAPAETIAAVCRVLEGGTDGAHLLPLDGEQGPATYATAPTGGGPR</sequence>
<feature type="region of interest" description="Disordered" evidence="1">
    <location>
        <begin position="1"/>
        <end position="33"/>
    </location>
</feature>
<dbReference type="Proteomes" id="UP001595912">
    <property type="component" value="Unassembled WGS sequence"/>
</dbReference>
<gene>
    <name evidence="4" type="ORF">ACFPIJ_58850</name>
</gene>
<name>A0ABV9WJ29_9ACTN</name>
<proteinExistence type="predicted"/>